<accession>A0A8H7XQ31</accession>
<protein>
    <recommendedName>
        <fullName evidence="8">DNA damage-binding protein 1</fullName>
    </recommendedName>
</protein>
<dbReference type="AlphaFoldDB" id="A0A8H7XQ31"/>
<dbReference type="Gene3D" id="1.10.150.910">
    <property type="match status" value="1"/>
</dbReference>
<name>A0A8H7XQ31_PSICU</name>
<evidence type="ECO:0000313" key="7">
    <source>
        <dbReference type="EMBL" id="KAG5165356.1"/>
    </source>
</evidence>
<evidence type="ECO:0000256" key="3">
    <source>
        <dbReference type="SAM" id="MobiDB-lite"/>
    </source>
</evidence>
<evidence type="ECO:0000256" key="1">
    <source>
        <dbReference type="ARBA" id="ARBA00004123"/>
    </source>
</evidence>
<organism evidence="7">
    <name type="scientific">Psilocybe cubensis</name>
    <name type="common">Psychedelic mushroom</name>
    <name type="synonym">Stropharia cubensis</name>
    <dbReference type="NCBI Taxonomy" id="181762"/>
    <lineage>
        <taxon>Eukaryota</taxon>
        <taxon>Fungi</taxon>
        <taxon>Dikarya</taxon>
        <taxon>Basidiomycota</taxon>
        <taxon>Agaricomycotina</taxon>
        <taxon>Agaricomycetes</taxon>
        <taxon>Agaricomycetidae</taxon>
        <taxon>Agaricales</taxon>
        <taxon>Agaricineae</taxon>
        <taxon>Strophariaceae</taxon>
        <taxon>Psilocybe</taxon>
    </lineage>
</organism>
<dbReference type="PANTHER" id="PTHR10644">
    <property type="entry name" value="DNA REPAIR/RNA PROCESSING CPSF FAMILY"/>
    <property type="match status" value="1"/>
</dbReference>
<dbReference type="EMBL" id="JAFIQS010000010">
    <property type="protein sequence ID" value="KAG5165356.1"/>
    <property type="molecule type" value="Genomic_DNA"/>
</dbReference>
<dbReference type="Pfam" id="PF03178">
    <property type="entry name" value="CPSF_A"/>
    <property type="match status" value="1"/>
</dbReference>
<keyword evidence="2" id="KW-0539">Nucleus</keyword>
<feature type="domain" description="RSE1/DDB1/CPSF1 first beta-propeller" evidence="5">
    <location>
        <begin position="12"/>
        <end position="405"/>
    </location>
</feature>
<feature type="domain" description="RSE1/DDB1/CPSF1 C-terminal" evidence="4">
    <location>
        <begin position="914"/>
        <end position="1240"/>
    </location>
</feature>
<dbReference type="InterPro" id="IPR058543">
    <property type="entry name" value="Beta-prop_RSE1/DDB1/CPSF1_2nd"/>
</dbReference>
<proteinExistence type="predicted"/>
<dbReference type="GO" id="GO:0005634">
    <property type="term" value="C:nucleus"/>
    <property type="evidence" value="ECO:0007669"/>
    <property type="project" value="UniProtKB-SubCell"/>
</dbReference>
<dbReference type="Pfam" id="PF10433">
    <property type="entry name" value="Beta-prop_RSE1_1st"/>
    <property type="match status" value="1"/>
</dbReference>
<gene>
    <name evidence="7" type="ORF">JR316_010052</name>
</gene>
<evidence type="ECO:0000256" key="2">
    <source>
        <dbReference type="ARBA" id="ARBA00023242"/>
    </source>
</evidence>
<evidence type="ECO:0000259" key="4">
    <source>
        <dbReference type="Pfam" id="PF03178"/>
    </source>
</evidence>
<dbReference type="InterPro" id="IPR018846">
    <property type="entry name" value="Beta-prop_RSE1/DDB1/CPSF1_1st"/>
</dbReference>
<feature type="domain" description="RSE1/DDB1/CPSF1 second beta-propeller" evidence="6">
    <location>
        <begin position="528"/>
        <end position="860"/>
    </location>
</feature>
<evidence type="ECO:0000259" key="6">
    <source>
        <dbReference type="Pfam" id="PF23726"/>
    </source>
</evidence>
<comment type="caution">
    <text evidence="7">The sequence shown here is derived from an EMBL/GenBank/DDBJ whole genome shotgun (WGS) entry which is preliminary data.</text>
</comment>
<evidence type="ECO:0000259" key="5">
    <source>
        <dbReference type="Pfam" id="PF10433"/>
    </source>
</evidence>
<reference evidence="7" key="1">
    <citation type="submission" date="2021-02" db="EMBL/GenBank/DDBJ databases">
        <title>Psilocybe cubensis genome.</title>
        <authorList>
            <person name="Mckernan K.J."/>
            <person name="Crawford S."/>
            <person name="Trippe A."/>
            <person name="Kane L.T."/>
            <person name="Mclaughlin S."/>
        </authorList>
    </citation>
    <scope>NUCLEOTIDE SEQUENCE [LARGE SCALE GENOMIC DNA]</scope>
    <source>
        <strain evidence="7">MGC-MH-2018</strain>
    </source>
</reference>
<dbReference type="Gene3D" id="2.130.10.10">
    <property type="entry name" value="YVTN repeat-like/Quinoprotein amine dehydrogenase"/>
    <property type="match status" value="3"/>
</dbReference>
<dbReference type="GO" id="GO:0003676">
    <property type="term" value="F:nucleic acid binding"/>
    <property type="evidence" value="ECO:0007669"/>
    <property type="project" value="InterPro"/>
</dbReference>
<dbReference type="InterPro" id="IPR050358">
    <property type="entry name" value="RSE1/DDB1/CFT1"/>
</dbReference>
<feature type="compositionally biased region" description="Basic and acidic residues" evidence="3">
    <location>
        <begin position="279"/>
        <end position="309"/>
    </location>
</feature>
<feature type="region of interest" description="Disordered" evidence="3">
    <location>
        <begin position="397"/>
        <end position="449"/>
    </location>
</feature>
<feature type="compositionally biased region" description="Polar residues" evidence="3">
    <location>
        <begin position="398"/>
        <end position="410"/>
    </location>
</feature>
<dbReference type="InterPro" id="IPR004871">
    <property type="entry name" value="RSE1/DDB1/CPSF1_C"/>
</dbReference>
<dbReference type="OrthoDB" id="433457at2759"/>
<evidence type="ECO:0008006" key="8">
    <source>
        <dbReference type="Google" id="ProtNLM"/>
    </source>
</evidence>
<dbReference type="Pfam" id="PF23726">
    <property type="entry name" value="Beta-prop_RSE1_2nd"/>
    <property type="match status" value="1"/>
</dbReference>
<feature type="region of interest" description="Disordered" evidence="3">
    <location>
        <begin position="279"/>
        <end position="310"/>
    </location>
</feature>
<dbReference type="InterPro" id="IPR015943">
    <property type="entry name" value="WD40/YVTN_repeat-like_dom_sf"/>
</dbReference>
<comment type="subcellular location">
    <subcellularLocation>
        <location evidence="1">Nucleus</location>
    </subcellularLocation>
</comment>
<sequence length="1280" mass="140596">MKVVSTFLQSSSVVSSVKCRLASRDLEYLVVAKLNQLSVYSLRPHGLQHECTLNIWGKICSVKALPLSDSGYDTRSNIALMITHPEPELIILAYREDENGEGKLVVNKQISLYERLPRVAEFFTDFLVHPSGRLVVVSCYASKLKIVTFKGGNYQQDFDVSLPEINVFSYAFLPTLDDEYALAILHFDFQERLQLCARDIDLDAFELSAQFSILLQPTVISDKVVPSPLDSPPRLIPVPPTTTEDGDIPEDAFLGGILVVGGKQIALYELASKESQEKERGKLKRLDSKKKSNDAVEVSKARTKEMERANRRRKATAMVDWPWSEITAWCNVDGTSRFLIGDYFGRLSMLSLDNIKEWGMILIPLGETSQATTLTYLTNQSVYVGSHAGDSQLLCISETPTTSNPQSTLVTPPEIAKTTPDNLTKISSKKGKQKALPDDSAMDVDDEQSVSAPDYAKGRVVAPQGSFIKILETYKNISPILDAISVDTDGIGQNQIVTCSGLANTGAINIVRNGADFKALGFVPGVLNITRIWSARTDRAQQYDTHLLASTVNETHWFSIHNSPNLSLKFEEETTLCLKRNLPTLAFANFSKRNNGGYIDSGLFVQVVPTGAFLFEWDPSVETFIEKDSWEVKNIVTVDNRPLEIVSASVNSSQVGLALSGGKLVILCIETGALRFRKLMDHVTHSEISAITFLPLDPTKKFSTYLTVAYWGSNVIQVFALREGRLVTDQPLRSPPLPAVVRSLLLYNFGTDTSAKGADYHPYLLAGLGNGSVATLHWKGGVLQDLKVISLGNAPVNLTPCEVDGKKTVFAAGNQATVFFCDKNRLTNSAIMLKAISAASSFNTGTFGKALVLAAPTGLFIGCIKDLDKLHIRSFPLGLYNPRRITHESSLKAFGVACTRTVPYRLGNIEPNESSFHLYDDTTLSELGRYNCDTDEEITSVASLRIQVQGEEKPLFCLGTMIYKSEENEPSVGRLLVFTAYTPSNSTKTSTLELSLLASTKVEGCVYALSIVNGKLVAAVNSSIVMYHVDVTTEDVTVPTYSLKKLAEWNHNYLVTSLGTFNNRVVAGDHISSVSMLKVEDNKLLSEARDYGPLYPLCVEALDESNVIASNDTLNFVLFKLVDSLRGKMLETVGLYHVGDMVSKFIRGSLSTTEQSRESMIKPEVIFFTASGKIGVISDVEDHTLSLHLTELQRNLASALPGVGNQSHTRFRAPKNTRGLSDSDTAAYGFVDGDFLEEFLGVLDSPDILEKVMKGGSAPEKLKLTSDEIIKILQQLQSLH</sequence>